<feature type="region of interest" description="Disordered" evidence="1">
    <location>
        <begin position="70"/>
        <end position="92"/>
    </location>
</feature>
<name>A0A9P3Q106_LYOSH</name>
<feature type="compositionally biased region" description="Basic and acidic residues" evidence="1">
    <location>
        <begin position="79"/>
        <end position="92"/>
    </location>
</feature>
<proteinExistence type="predicted"/>
<comment type="caution">
    <text evidence="2">The sequence shown here is derived from an EMBL/GenBank/DDBJ whole genome shotgun (WGS) entry which is preliminary data.</text>
</comment>
<keyword evidence="3" id="KW-1185">Reference proteome</keyword>
<dbReference type="Proteomes" id="UP001063166">
    <property type="component" value="Unassembled WGS sequence"/>
</dbReference>
<dbReference type="AlphaFoldDB" id="A0A9P3Q106"/>
<gene>
    <name evidence="2" type="ORF">LshimejAT787_1901670</name>
</gene>
<dbReference type="EMBL" id="BRPK01000019">
    <property type="protein sequence ID" value="GLB45089.1"/>
    <property type="molecule type" value="Genomic_DNA"/>
</dbReference>
<organism evidence="2 3">
    <name type="scientific">Lyophyllum shimeji</name>
    <name type="common">Hon-shimeji</name>
    <name type="synonym">Tricholoma shimeji</name>
    <dbReference type="NCBI Taxonomy" id="47721"/>
    <lineage>
        <taxon>Eukaryota</taxon>
        <taxon>Fungi</taxon>
        <taxon>Dikarya</taxon>
        <taxon>Basidiomycota</taxon>
        <taxon>Agaricomycotina</taxon>
        <taxon>Agaricomycetes</taxon>
        <taxon>Agaricomycetidae</taxon>
        <taxon>Agaricales</taxon>
        <taxon>Tricholomatineae</taxon>
        <taxon>Lyophyllaceae</taxon>
        <taxon>Lyophyllum</taxon>
    </lineage>
</organism>
<protein>
    <submittedName>
        <fullName evidence="2">Uncharacterized protein</fullName>
    </submittedName>
</protein>
<accession>A0A9P3Q106</accession>
<evidence type="ECO:0000313" key="3">
    <source>
        <dbReference type="Proteomes" id="UP001063166"/>
    </source>
</evidence>
<sequence length="92" mass="10311">MERIARDLPTFNVGQPQTAAADLRTLLADRKTINLLAKFTFEITSMYSMHEPYVPSLPLHWLIHDSVRRSGSANSSAKGVDRIRDDDVPACL</sequence>
<evidence type="ECO:0000256" key="1">
    <source>
        <dbReference type="SAM" id="MobiDB-lite"/>
    </source>
</evidence>
<evidence type="ECO:0000313" key="2">
    <source>
        <dbReference type="EMBL" id="GLB45089.1"/>
    </source>
</evidence>
<reference evidence="2" key="1">
    <citation type="submission" date="2022-07" db="EMBL/GenBank/DDBJ databases">
        <title>The genome of Lyophyllum shimeji provides insight into the initial evolution of ectomycorrhizal fungal genome.</title>
        <authorList>
            <person name="Kobayashi Y."/>
            <person name="Shibata T."/>
            <person name="Hirakawa H."/>
            <person name="Shigenobu S."/>
            <person name="Nishiyama T."/>
            <person name="Yamada A."/>
            <person name="Hasebe M."/>
            <person name="Kawaguchi M."/>
        </authorList>
    </citation>
    <scope>NUCLEOTIDE SEQUENCE</scope>
    <source>
        <strain evidence="2">AT787</strain>
    </source>
</reference>